<keyword evidence="5" id="KW-1185">Reference proteome</keyword>
<protein>
    <submittedName>
        <fullName evidence="3 4">26S proteasome non-ATPase regulatory subunit 1</fullName>
    </submittedName>
</protein>
<evidence type="ECO:0000313" key="3">
    <source>
        <dbReference type="EMBL" id="CTR08440.1"/>
    </source>
</evidence>
<dbReference type="PANTHER" id="PTHR10943">
    <property type="entry name" value="26S PROTEASOME NON-ATPASE REGULATORY SUBUNIT"/>
    <property type="match status" value="1"/>
</dbReference>
<evidence type="ECO:0000313" key="4">
    <source>
        <dbReference type="EMBL" id="PRQ73115.1"/>
    </source>
</evidence>
<reference evidence="4 6" key="2">
    <citation type="journal article" date="2018" name="Elife">
        <title>Functional genomics of lipid metabolism in the oleaginous yeast Rhodosporidium toruloides.</title>
        <authorList>
            <person name="Coradetti S.T."/>
            <person name="Pinel D."/>
            <person name="Geiselman G."/>
            <person name="Ito M."/>
            <person name="Mondo S."/>
            <person name="Reilly M.C."/>
            <person name="Cheng Y.F."/>
            <person name="Bauer S."/>
            <person name="Grigoriev I."/>
            <person name="Gladden J.M."/>
            <person name="Simmons B.A."/>
            <person name="Brem R."/>
            <person name="Arkin A.P."/>
            <person name="Skerker J.M."/>
        </authorList>
    </citation>
    <scope>NUCLEOTIDE SEQUENCE [LARGE SCALE GENOMIC DNA]</scope>
    <source>
        <strain evidence="4 6">NBRC 0880</strain>
    </source>
</reference>
<dbReference type="Proteomes" id="UP000239560">
    <property type="component" value="Unassembled WGS sequence"/>
</dbReference>
<evidence type="ECO:0000313" key="6">
    <source>
        <dbReference type="Proteomes" id="UP000239560"/>
    </source>
</evidence>
<dbReference type="GO" id="GO:0043161">
    <property type="term" value="P:proteasome-mediated ubiquitin-dependent protein catabolic process"/>
    <property type="evidence" value="ECO:0007669"/>
    <property type="project" value="TreeGrafter"/>
</dbReference>
<organism evidence="3 5">
    <name type="scientific">Rhodotorula toruloides</name>
    <name type="common">Yeast</name>
    <name type="synonym">Rhodosporidium toruloides</name>
    <dbReference type="NCBI Taxonomy" id="5286"/>
    <lineage>
        <taxon>Eukaryota</taxon>
        <taxon>Fungi</taxon>
        <taxon>Dikarya</taxon>
        <taxon>Basidiomycota</taxon>
        <taxon>Pucciniomycotina</taxon>
        <taxon>Microbotryomycetes</taxon>
        <taxon>Sporidiobolales</taxon>
        <taxon>Sporidiobolaceae</taxon>
        <taxon>Rhodotorula</taxon>
    </lineage>
</organism>
<dbReference type="Proteomes" id="UP000199069">
    <property type="component" value="Unassembled WGS sequence"/>
</dbReference>
<evidence type="ECO:0000256" key="2">
    <source>
        <dbReference type="SAM" id="MobiDB-lite"/>
    </source>
</evidence>
<evidence type="ECO:0000256" key="1">
    <source>
        <dbReference type="ARBA" id="ARBA00022737"/>
    </source>
</evidence>
<gene>
    <name evidence="3" type="primary">FGENESH: predicted gene_8.156</name>
    <name evidence="4" type="ORF">AAT19DRAFT_15868</name>
    <name evidence="3" type="ORF">BN2166_0043010</name>
</gene>
<dbReference type="PANTHER" id="PTHR10943:SF2">
    <property type="entry name" value="26S PROTEASOME NON-ATPASE REGULATORY SUBUNIT 1"/>
    <property type="match status" value="1"/>
</dbReference>
<evidence type="ECO:0000313" key="5">
    <source>
        <dbReference type="Proteomes" id="UP000199069"/>
    </source>
</evidence>
<dbReference type="EMBL" id="LCTV02000008">
    <property type="protein sequence ID" value="PRQ73115.1"/>
    <property type="molecule type" value="Genomic_DNA"/>
</dbReference>
<dbReference type="GO" id="GO:0034515">
    <property type="term" value="C:proteasome storage granule"/>
    <property type="evidence" value="ECO:0007669"/>
    <property type="project" value="TreeGrafter"/>
</dbReference>
<dbReference type="OrthoDB" id="261572at2759"/>
<keyword evidence="3" id="KW-0647">Proteasome</keyword>
<sequence>MRNALSRRRGAAETEEASLLGGINLQLLIKVFESLPPADYFSITQCFISLNDPSLAFSLIAKLVNLETSEPPKTTPSSPPTESPSISPGLWMRWRVRKEHWRRTTKPVANQHRERLAVIPNGQESITLYFDILYRNDNAGLLIVRVTLCALKPRNSIYRTAISLAKAFASAGTTSDPFLRENLDLLGEASSWSGYTTTAALGVIHKGNLA</sequence>
<feature type="region of interest" description="Disordered" evidence="2">
    <location>
        <begin position="69"/>
        <end position="88"/>
    </location>
</feature>
<accession>A0A0K3CIX7</accession>
<dbReference type="STRING" id="5286.A0A0K3CIX7"/>
<dbReference type="GO" id="GO:0005634">
    <property type="term" value="C:nucleus"/>
    <property type="evidence" value="ECO:0007669"/>
    <property type="project" value="TreeGrafter"/>
</dbReference>
<dbReference type="GO" id="GO:0008540">
    <property type="term" value="C:proteasome regulatory particle, base subcomplex"/>
    <property type="evidence" value="ECO:0007669"/>
    <property type="project" value="TreeGrafter"/>
</dbReference>
<name>A0A0K3CIX7_RHOTO</name>
<reference evidence="3 5" key="1">
    <citation type="submission" date="2015-07" db="EMBL/GenBank/DDBJ databases">
        <authorList>
            <person name="Cajimat M.N.B."/>
            <person name="Milazzo M.L."/>
            <person name="Fulhorst C.F."/>
        </authorList>
    </citation>
    <scope>NUCLEOTIDE SEQUENCE [LARGE SCALE GENOMIC DNA]</scope>
    <source>
        <strain evidence="3">Single colony</strain>
    </source>
</reference>
<dbReference type="Gene3D" id="1.25.10.10">
    <property type="entry name" value="Leucine-rich Repeat Variant"/>
    <property type="match status" value="1"/>
</dbReference>
<dbReference type="AlphaFoldDB" id="A0A0K3CIX7"/>
<dbReference type="EMBL" id="CWKI01000008">
    <property type="protein sequence ID" value="CTR08440.1"/>
    <property type="molecule type" value="Genomic_DNA"/>
</dbReference>
<feature type="compositionally biased region" description="Pro residues" evidence="2">
    <location>
        <begin position="73"/>
        <end position="82"/>
    </location>
</feature>
<proteinExistence type="predicted"/>
<dbReference type="InterPro" id="IPR011989">
    <property type="entry name" value="ARM-like"/>
</dbReference>
<keyword evidence="1" id="KW-0677">Repeat</keyword>